<dbReference type="Proteomes" id="UP000321393">
    <property type="component" value="Unassembled WGS sequence"/>
</dbReference>
<comment type="caution">
    <text evidence="7">The sequence shown here is derived from an EMBL/GenBank/DDBJ whole genome shotgun (WGS) entry which is preliminary data.</text>
</comment>
<dbReference type="STRING" id="1194695.A0A5A7VHD5"/>
<dbReference type="GO" id="GO:0006355">
    <property type="term" value="P:regulation of DNA-templated transcription"/>
    <property type="evidence" value="ECO:0007669"/>
    <property type="project" value="InterPro"/>
</dbReference>
<evidence type="ECO:0000313" key="8">
    <source>
        <dbReference type="Proteomes" id="UP000321393"/>
    </source>
</evidence>
<proteinExistence type="predicted"/>
<keyword evidence="3" id="KW-0804">Transcription</keyword>
<feature type="compositionally biased region" description="Polar residues" evidence="5">
    <location>
        <begin position="174"/>
        <end position="190"/>
    </location>
</feature>
<dbReference type="SUPFAM" id="SSF101941">
    <property type="entry name" value="NAC domain"/>
    <property type="match status" value="1"/>
</dbReference>
<sequence length="396" mass="43799">MTPSPVTSLAMPMLDLFSSDEETFLALKRILRGGSLPANVLDINPYQCRPEMLPDGVWFYAEFHGNADSSFSPWKPKGGAFKLYSDSSFSGWRTTYEYYEGQAPQECKTAWVMQEYWMSQTDLSANSKQKETSSLCKIFLGDEQFQNHEKTLKIELSNTLNSEPNNLNHQLVVSDGSTSNNMANGSTSKSEMSEDDKMVELAVAGKPVDLHLEEMRPEWDVISEGDYLELQDLLNVPSSSSSSSENSSCLTMSSDEDFDVMDVLCDAEHDINHDRAQRHAACIRSSVPSRIKKEVAHQGASESLVSIRRSHSPTTENLKTDSTASISGRVEPELKLASQSEKKCYKLQGASSSHNNKMISSQSSLHLSLSHTFGIGTGQLKCKVRTGASRDEVSCS</sequence>
<protein>
    <submittedName>
        <fullName evidence="7">NAC domain-containing protein 13-like</fullName>
    </submittedName>
</protein>
<keyword evidence="2" id="KW-0238">DNA-binding</keyword>
<dbReference type="GO" id="GO:0003677">
    <property type="term" value="F:DNA binding"/>
    <property type="evidence" value="ECO:0007669"/>
    <property type="project" value="UniProtKB-KW"/>
</dbReference>
<reference evidence="7 8" key="1">
    <citation type="submission" date="2019-08" db="EMBL/GenBank/DDBJ databases">
        <title>Draft genome sequences of two oriental melons (Cucumis melo L. var makuwa).</title>
        <authorList>
            <person name="Kwon S.-Y."/>
        </authorList>
    </citation>
    <scope>NUCLEOTIDE SEQUENCE [LARGE SCALE GENOMIC DNA]</scope>
    <source>
        <strain evidence="8">cv. SW 3</strain>
        <tissue evidence="7">Leaf</tissue>
    </source>
</reference>
<dbReference type="PROSITE" id="PS51005">
    <property type="entry name" value="NAC"/>
    <property type="match status" value="1"/>
</dbReference>
<dbReference type="EMBL" id="SSTE01001846">
    <property type="protein sequence ID" value="KAA0065255.1"/>
    <property type="molecule type" value="Genomic_DNA"/>
</dbReference>
<dbReference type="OrthoDB" id="1625833at2759"/>
<keyword evidence="1" id="KW-0805">Transcription regulation</keyword>
<dbReference type="InterPro" id="IPR003441">
    <property type="entry name" value="NAC-dom"/>
</dbReference>
<dbReference type="AlphaFoldDB" id="A0A5A7VHD5"/>
<dbReference type="InterPro" id="IPR036093">
    <property type="entry name" value="NAC_dom_sf"/>
</dbReference>
<accession>A0A5A7VHD5</accession>
<evidence type="ECO:0000256" key="2">
    <source>
        <dbReference type="ARBA" id="ARBA00023125"/>
    </source>
</evidence>
<gene>
    <name evidence="7" type="ORF">E6C27_scaffold82G005960</name>
</gene>
<evidence type="ECO:0000256" key="5">
    <source>
        <dbReference type="SAM" id="MobiDB-lite"/>
    </source>
</evidence>
<evidence type="ECO:0000256" key="3">
    <source>
        <dbReference type="ARBA" id="ARBA00023163"/>
    </source>
</evidence>
<evidence type="ECO:0000259" key="6">
    <source>
        <dbReference type="PROSITE" id="PS51005"/>
    </source>
</evidence>
<evidence type="ECO:0000256" key="4">
    <source>
        <dbReference type="ARBA" id="ARBA00023242"/>
    </source>
</evidence>
<feature type="region of interest" description="Disordered" evidence="5">
    <location>
        <begin position="302"/>
        <end position="322"/>
    </location>
</feature>
<feature type="compositionally biased region" description="Polar residues" evidence="5">
    <location>
        <begin position="312"/>
        <end position="322"/>
    </location>
</feature>
<organism evidence="7 8">
    <name type="scientific">Cucumis melo var. makuwa</name>
    <name type="common">Oriental melon</name>
    <dbReference type="NCBI Taxonomy" id="1194695"/>
    <lineage>
        <taxon>Eukaryota</taxon>
        <taxon>Viridiplantae</taxon>
        <taxon>Streptophyta</taxon>
        <taxon>Embryophyta</taxon>
        <taxon>Tracheophyta</taxon>
        <taxon>Spermatophyta</taxon>
        <taxon>Magnoliopsida</taxon>
        <taxon>eudicotyledons</taxon>
        <taxon>Gunneridae</taxon>
        <taxon>Pentapetalae</taxon>
        <taxon>rosids</taxon>
        <taxon>fabids</taxon>
        <taxon>Cucurbitales</taxon>
        <taxon>Cucurbitaceae</taxon>
        <taxon>Benincaseae</taxon>
        <taxon>Cucumis</taxon>
    </lineage>
</organism>
<evidence type="ECO:0000313" key="7">
    <source>
        <dbReference type="EMBL" id="KAA0065255.1"/>
    </source>
</evidence>
<keyword evidence="4" id="KW-0539">Nucleus</keyword>
<feature type="domain" description="NAC" evidence="6">
    <location>
        <begin position="10"/>
        <end position="141"/>
    </location>
</feature>
<name>A0A5A7VHD5_CUCMM</name>
<dbReference type="Gene3D" id="2.170.150.80">
    <property type="entry name" value="NAC domain"/>
    <property type="match status" value="1"/>
</dbReference>
<evidence type="ECO:0000256" key="1">
    <source>
        <dbReference type="ARBA" id="ARBA00023015"/>
    </source>
</evidence>
<feature type="region of interest" description="Disordered" evidence="5">
    <location>
        <begin position="174"/>
        <end position="195"/>
    </location>
</feature>